<dbReference type="PANTHER" id="PTHR30620:SF16">
    <property type="entry name" value="LYSOSOMAL BETA GLUCOSIDASE"/>
    <property type="match status" value="1"/>
</dbReference>
<sequence length="728" mass="77769">MTGPTPRSTRVRHLLDELSWTEKLGQLQIVFRPSPVDAAQLVRDGIGSVFWPRSAASANELQRVALEQTRVGIPLLVGLDVIHGHRTIGPVPLAQAASFDPTMVQRLARLAAAEARSGGANWTFSPMVDVSRDPRWGRSVEGFGEDVHLTAEMGRAMVRGYQGDSLATHDSLAATAKHYVAYGQPEGGRDYGAADVSEHRLRNVHLEPFRGVVEAGAASVMASFNTVAGRPMHANRRLLTDLLKTEWKFDGVVVGDADGVRNLIPHGIAGGLAEAVRVAYAAGLDVEMGGAPSDVPVEEIAPGRIDPARVDDAVARVLSLKEALGLFDDPYVDEESERLEPTAEARRMVRAATARSSVLLKNDGTLPLRRPRRILLAGPYAESTDHLGAWTQSFAAPARSIADEFRARLPEAEVRVETGVGFLDDDASGIAAVVAAARDVDVVLILVGEPSSLSGEAASRSDLRLPGRQEELIHAVAEIGAPFAVVLENGRPLVVSGWIDRAPAVVEAWHGGTEASAAIVDLLLGDAEPAGRLPMSFPRSVGQVPVYYAHERTGRPASTGGTLTETSADVGLHGPANVHEKYTSKYLDLDLGPQFAFGHGSGYASFTHAAPRSSRDEISLVDLGDGIRVTLAVDVTNTSDRAGDEILLVFLEDVVASIAPPVRRLVAFERRTLGAGESATFSFELGSRELGFWATDAADARFVVEPGLFRLHVGPTLERTEAVELRVS</sequence>
<comment type="catalytic activity">
    <reaction evidence="1">
        <text>Hydrolysis of terminal, non-reducing beta-D-glucosyl residues with release of beta-D-glucose.</text>
        <dbReference type="EC" id="3.2.1.21"/>
    </reaction>
</comment>
<dbReference type="InterPro" id="IPR026891">
    <property type="entry name" value="Fn3-like"/>
</dbReference>
<evidence type="ECO:0000313" key="9">
    <source>
        <dbReference type="Proteomes" id="UP001501196"/>
    </source>
</evidence>
<dbReference type="EMBL" id="BAAAPW010000001">
    <property type="protein sequence ID" value="GAA2026368.1"/>
    <property type="molecule type" value="Genomic_DNA"/>
</dbReference>
<dbReference type="InterPro" id="IPR051915">
    <property type="entry name" value="Cellulose_Degrad_GH3"/>
</dbReference>
<dbReference type="SUPFAM" id="SSF51445">
    <property type="entry name" value="(Trans)glycosidases"/>
    <property type="match status" value="1"/>
</dbReference>
<gene>
    <name evidence="8" type="ORF">GCM10009819_06900</name>
</gene>
<dbReference type="InterPro" id="IPR002772">
    <property type="entry name" value="Glyco_hydro_3_C"/>
</dbReference>
<dbReference type="RefSeq" id="WP_344369476.1">
    <property type="nucleotide sequence ID" value="NZ_BAAAPW010000001.1"/>
</dbReference>
<dbReference type="Gene3D" id="3.40.50.1700">
    <property type="entry name" value="Glycoside hydrolase family 3 C-terminal domain"/>
    <property type="match status" value="1"/>
</dbReference>
<evidence type="ECO:0000313" key="8">
    <source>
        <dbReference type="EMBL" id="GAA2026368.1"/>
    </source>
</evidence>
<dbReference type="InterPro" id="IPR036962">
    <property type="entry name" value="Glyco_hydro_3_N_sf"/>
</dbReference>
<dbReference type="InterPro" id="IPR017853">
    <property type="entry name" value="GH"/>
</dbReference>
<evidence type="ECO:0000256" key="3">
    <source>
        <dbReference type="ARBA" id="ARBA00012744"/>
    </source>
</evidence>
<keyword evidence="4" id="KW-0732">Signal</keyword>
<dbReference type="Pfam" id="PF01915">
    <property type="entry name" value="Glyco_hydro_3_C"/>
    <property type="match status" value="1"/>
</dbReference>
<dbReference type="GO" id="GO:0016787">
    <property type="term" value="F:hydrolase activity"/>
    <property type="evidence" value="ECO:0007669"/>
    <property type="project" value="UniProtKB-KW"/>
</dbReference>
<dbReference type="InterPro" id="IPR001764">
    <property type="entry name" value="Glyco_hydro_3_N"/>
</dbReference>
<dbReference type="SUPFAM" id="SSF52279">
    <property type="entry name" value="Beta-D-glucan exohydrolase, C-terminal domain"/>
    <property type="match status" value="1"/>
</dbReference>
<dbReference type="Pfam" id="PF00933">
    <property type="entry name" value="Glyco_hydro_3"/>
    <property type="match status" value="1"/>
</dbReference>
<name>A0ABN2U023_9MICO</name>
<dbReference type="Proteomes" id="UP001501196">
    <property type="component" value="Unassembled WGS sequence"/>
</dbReference>
<keyword evidence="6" id="KW-0326">Glycosidase</keyword>
<reference evidence="8 9" key="1">
    <citation type="journal article" date="2019" name="Int. J. Syst. Evol. Microbiol.">
        <title>The Global Catalogue of Microorganisms (GCM) 10K type strain sequencing project: providing services to taxonomists for standard genome sequencing and annotation.</title>
        <authorList>
            <consortium name="The Broad Institute Genomics Platform"/>
            <consortium name="The Broad Institute Genome Sequencing Center for Infectious Disease"/>
            <person name="Wu L."/>
            <person name="Ma J."/>
        </authorList>
    </citation>
    <scope>NUCLEOTIDE SEQUENCE [LARGE SCALE GENOMIC DNA]</scope>
    <source>
        <strain evidence="8 9">JCM 15672</strain>
    </source>
</reference>
<feature type="domain" description="Fibronectin type III-like" evidence="7">
    <location>
        <begin position="645"/>
        <end position="717"/>
    </location>
</feature>
<evidence type="ECO:0000256" key="2">
    <source>
        <dbReference type="ARBA" id="ARBA00005336"/>
    </source>
</evidence>
<dbReference type="SMART" id="SM01217">
    <property type="entry name" value="Fn3_like"/>
    <property type="match status" value="1"/>
</dbReference>
<evidence type="ECO:0000256" key="4">
    <source>
        <dbReference type="ARBA" id="ARBA00022729"/>
    </source>
</evidence>
<evidence type="ECO:0000256" key="5">
    <source>
        <dbReference type="ARBA" id="ARBA00022801"/>
    </source>
</evidence>
<comment type="caution">
    <text evidence="8">The sequence shown here is derived from an EMBL/GenBank/DDBJ whole genome shotgun (WGS) entry which is preliminary data.</text>
</comment>
<dbReference type="Gene3D" id="3.20.20.300">
    <property type="entry name" value="Glycoside hydrolase, family 3, N-terminal domain"/>
    <property type="match status" value="1"/>
</dbReference>
<accession>A0ABN2U023</accession>
<keyword evidence="9" id="KW-1185">Reference proteome</keyword>
<dbReference type="Gene3D" id="2.60.40.10">
    <property type="entry name" value="Immunoglobulins"/>
    <property type="match status" value="1"/>
</dbReference>
<organism evidence="8 9">
    <name type="scientific">Agromyces tropicus</name>
    <dbReference type="NCBI Taxonomy" id="555371"/>
    <lineage>
        <taxon>Bacteria</taxon>
        <taxon>Bacillati</taxon>
        <taxon>Actinomycetota</taxon>
        <taxon>Actinomycetes</taxon>
        <taxon>Micrococcales</taxon>
        <taxon>Microbacteriaceae</taxon>
        <taxon>Agromyces</taxon>
    </lineage>
</organism>
<evidence type="ECO:0000256" key="1">
    <source>
        <dbReference type="ARBA" id="ARBA00000448"/>
    </source>
</evidence>
<dbReference type="PRINTS" id="PR00133">
    <property type="entry name" value="GLHYDRLASE3"/>
</dbReference>
<keyword evidence="5 8" id="KW-0378">Hydrolase</keyword>
<dbReference type="EC" id="3.2.1.21" evidence="3"/>
<protein>
    <recommendedName>
        <fullName evidence="3">beta-glucosidase</fullName>
        <ecNumber evidence="3">3.2.1.21</ecNumber>
    </recommendedName>
</protein>
<dbReference type="InterPro" id="IPR013783">
    <property type="entry name" value="Ig-like_fold"/>
</dbReference>
<comment type="similarity">
    <text evidence="2">Belongs to the glycosyl hydrolase 3 family.</text>
</comment>
<proteinExistence type="inferred from homology"/>
<evidence type="ECO:0000259" key="7">
    <source>
        <dbReference type="SMART" id="SM01217"/>
    </source>
</evidence>
<evidence type="ECO:0000256" key="6">
    <source>
        <dbReference type="ARBA" id="ARBA00023295"/>
    </source>
</evidence>
<dbReference type="Pfam" id="PF14310">
    <property type="entry name" value="Fn3-like"/>
    <property type="match status" value="1"/>
</dbReference>
<dbReference type="InterPro" id="IPR036881">
    <property type="entry name" value="Glyco_hydro_3_C_sf"/>
</dbReference>
<dbReference type="PANTHER" id="PTHR30620">
    <property type="entry name" value="PERIPLASMIC BETA-GLUCOSIDASE-RELATED"/>
    <property type="match status" value="1"/>
</dbReference>